<sequence length="319" mass="37477">MEQEKTFEEQLEAVENKIKDSQENLGDVEVRDAMLEKASLQQKYNKYEDAIKTYIDTLPKSVGIGKKMDVHFLILQIYLKQRNLEKFKEHLNQQQILLDQGGDWERKNRLKVYEGIYCLMIRDITKACKLFLDSVATFNSSEIISYNEVVSYTVLTSMICLDRQSLKKKVHQNPEVVGVLRENQVLKSFLESFLQCDYKTLFQKFAIVNENLSHDQYLSIHRKYLIREYRVVFYSQFLESYKTVTLNNMAKAFGVTVQFIDRELSELISSRRINCKIDKVAGIIESSRADDRNQLYNNLIKQGDYLLNRVQKLSRLTDL</sequence>
<dbReference type="InterPro" id="IPR045135">
    <property type="entry name" value="Rpn7_N"/>
</dbReference>
<dbReference type="OMA" id="RLHCKVD"/>
<reference evidence="4" key="1">
    <citation type="submission" date="2021-01" db="EMBL/GenBank/DDBJ databases">
        <authorList>
            <consortium name="Genoscope - CEA"/>
            <person name="William W."/>
        </authorList>
    </citation>
    <scope>NUCLEOTIDE SEQUENCE</scope>
</reference>
<comment type="caution">
    <text evidence="4">The sequence shown here is derived from an EMBL/GenBank/DDBJ whole genome shotgun (WGS) entry which is preliminary data.</text>
</comment>
<keyword evidence="2" id="KW-0175">Coiled coil</keyword>
<dbReference type="Proteomes" id="UP000688137">
    <property type="component" value="Unassembled WGS sequence"/>
</dbReference>
<feature type="domain" description="PCI" evidence="3">
    <location>
        <begin position="123"/>
        <end position="291"/>
    </location>
</feature>
<gene>
    <name evidence="4" type="ORF">PPRIM_AZ9-3.1.T0970117</name>
</gene>
<dbReference type="GO" id="GO:0000502">
    <property type="term" value="C:proteasome complex"/>
    <property type="evidence" value="ECO:0007669"/>
    <property type="project" value="UniProtKB-KW"/>
</dbReference>
<dbReference type="AlphaFoldDB" id="A0A8S1NNU9"/>
<evidence type="ECO:0000259" key="3">
    <source>
        <dbReference type="PROSITE" id="PS50250"/>
    </source>
</evidence>
<evidence type="ECO:0000313" key="5">
    <source>
        <dbReference type="Proteomes" id="UP000688137"/>
    </source>
</evidence>
<dbReference type="FunFam" id="1.25.40.570:FF:000005">
    <property type="entry name" value="26S proteasome regulatory subunit N7"/>
    <property type="match status" value="1"/>
</dbReference>
<dbReference type="GO" id="GO:0043161">
    <property type="term" value="P:proteasome-mediated ubiquitin-dependent protein catabolic process"/>
    <property type="evidence" value="ECO:0007669"/>
    <property type="project" value="TreeGrafter"/>
</dbReference>
<dbReference type="Pfam" id="PF01399">
    <property type="entry name" value="PCI"/>
    <property type="match status" value="1"/>
</dbReference>
<protein>
    <recommendedName>
        <fullName evidence="3">PCI domain-containing protein</fullName>
    </recommendedName>
</protein>
<keyword evidence="5" id="KW-1185">Reference proteome</keyword>
<accession>A0A8S1NNU9</accession>
<evidence type="ECO:0000256" key="1">
    <source>
        <dbReference type="ARBA" id="ARBA00022942"/>
    </source>
</evidence>
<dbReference type="Pfam" id="PF10602">
    <property type="entry name" value="RPN7"/>
    <property type="match status" value="1"/>
</dbReference>
<dbReference type="InterPro" id="IPR019585">
    <property type="entry name" value="Rpn7/CSN1"/>
</dbReference>
<organism evidence="4 5">
    <name type="scientific">Paramecium primaurelia</name>
    <dbReference type="NCBI Taxonomy" id="5886"/>
    <lineage>
        <taxon>Eukaryota</taxon>
        <taxon>Sar</taxon>
        <taxon>Alveolata</taxon>
        <taxon>Ciliophora</taxon>
        <taxon>Intramacronucleata</taxon>
        <taxon>Oligohymenophorea</taxon>
        <taxon>Peniculida</taxon>
        <taxon>Parameciidae</taxon>
        <taxon>Paramecium</taxon>
    </lineage>
</organism>
<evidence type="ECO:0000256" key="2">
    <source>
        <dbReference type="SAM" id="Coils"/>
    </source>
</evidence>
<keyword evidence="1" id="KW-0647">Proteasome</keyword>
<dbReference type="InterPro" id="IPR049549">
    <property type="entry name" value="RPN7_PSMD6_C"/>
</dbReference>
<dbReference type="InterPro" id="IPR000717">
    <property type="entry name" value="PCI_dom"/>
</dbReference>
<dbReference type="PANTHER" id="PTHR14145">
    <property type="entry name" value="26S PROTESOME SUBUNIT 6"/>
    <property type="match status" value="1"/>
</dbReference>
<dbReference type="EMBL" id="CAJJDM010000100">
    <property type="protein sequence ID" value="CAD8094957.1"/>
    <property type="molecule type" value="Genomic_DNA"/>
</dbReference>
<proteinExistence type="predicted"/>
<evidence type="ECO:0000313" key="4">
    <source>
        <dbReference type="EMBL" id="CAD8094957.1"/>
    </source>
</evidence>
<dbReference type="PANTHER" id="PTHR14145:SF1">
    <property type="entry name" value="26S PROTEASOME NON-ATPASE REGULATORY SUBUNIT 6"/>
    <property type="match status" value="1"/>
</dbReference>
<dbReference type="Pfam" id="PF21154">
    <property type="entry name" value="RPN7_PSMD6_C"/>
    <property type="match status" value="1"/>
</dbReference>
<dbReference type="PROSITE" id="PS50250">
    <property type="entry name" value="PCI"/>
    <property type="match status" value="1"/>
</dbReference>
<feature type="coiled-coil region" evidence="2">
    <location>
        <begin position="4"/>
        <end position="57"/>
    </location>
</feature>
<dbReference type="SMART" id="SM00088">
    <property type="entry name" value="PINT"/>
    <property type="match status" value="1"/>
</dbReference>
<name>A0A8S1NNU9_PARPR</name>